<dbReference type="AlphaFoldDB" id="A0A7X8C5I1"/>
<dbReference type="EMBL" id="JAAYSM010000393">
    <property type="protein sequence ID" value="NLJ19366.1"/>
    <property type="molecule type" value="Genomic_DNA"/>
</dbReference>
<proteinExistence type="predicted"/>
<gene>
    <name evidence="1" type="ORF">GX355_10970</name>
</gene>
<evidence type="ECO:0000313" key="2">
    <source>
        <dbReference type="Proteomes" id="UP000541058"/>
    </source>
</evidence>
<reference evidence="1 2" key="1">
    <citation type="journal article" date="2020" name="Biotechnol. Biofuels">
        <title>New insights from the biogas microbiome by comprehensive genome-resolved metagenomics of nearly 1600 species originating from multiple anaerobic digesters.</title>
        <authorList>
            <person name="Campanaro S."/>
            <person name="Treu L."/>
            <person name="Rodriguez-R L.M."/>
            <person name="Kovalovszki A."/>
            <person name="Ziels R.M."/>
            <person name="Maus I."/>
            <person name="Zhu X."/>
            <person name="Kougias P.G."/>
            <person name="Basile A."/>
            <person name="Luo G."/>
            <person name="Schluter A."/>
            <person name="Konstantinidis K.T."/>
            <person name="Angelidaki I."/>
        </authorList>
    </citation>
    <scope>NUCLEOTIDE SEQUENCE [LARGE SCALE GENOMIC DNA]</scope>
    <source>
        <strain evidence="1">AS23ysBPME_34</strain>
    </source>
</reference>
<protein>
    <submittedName>
        <fullName evidence="1">Uncharacterized protein</fullName>
    </submittedName>
</protein>
<dbReference type="RefSeq" id="WP_276649868.1">
    <property type="nucleotide sequence ID" value="NZ_JAAYSM010000393.1"/>
</dbReference>
<organism evidence="1 2">
    <name type="scientific">Globicatella sulfidifaciens</name>
    <dbReference type="NCBI Taxonomy" id="136093"/>
    <lineage>
        <taxon>Bacteria</taxon>
        <taxon>Bacillati</taxon>
        <taxon>Bacillota</taxon>
        <taxon>Bacilli</taxon>
        <taxon>Lactobacillales</taxon>
        <taxon>Aerococcaceae</taxon>
        <taxon>Globicatella</taxon>
    </lineage>
</organism>
<sequence length="106" mass="12153">MDRILERDLEAIICYVLNIEGPLNTTQLRERVRSFLERHIELNQGDLEGLVNRNDEKIDQIIRNIVSHRYASGIIYEGLVDYQDGILSVTQDGIDVAERAIADTLK</sequence>
<name>A0A7X8C5I1_9LACT</name>
<dbReference type="Proteomes" id="UP000541058">
    <property type="component" value="Unassembled WGS sequence"/>
</dbReference>
<comment type="caution">
    <text evidence="1">The sequence shown here is derived from an EMBL/GenBank/DDBJ whole genome shotgun (WGS) entry which is preliminary data.</text>
</comment>
<evidence type="ECO:0000313" key="1">
    <source>
        <dbReference type="EMBL" id="NLJ19366.1"/>
    </source>
</evidence>
<accession>A0A7X8C5I1</accession>